<reference evidence="2" key="1">
    <citation type="submission" date="2016-10" db="EMBL/GenBank/DDBJ databases">
        <authorList>
            <person name="Varghese N."/>
            <person name="Submissions S."/>
        </authorList>
    </citation>
    <scope>NUCLEOTIDE SEQUENCE [LARGE SCALE GENOMIC DNA]</scope>
    <source>
        <strain evidence="2">CGMCC 1.11022</strain>
    </source>
</reference>
<evidence type="ECO:0000313" key="1">
    <source>
        <dbReference type="EMBL" id="SDI60535.1"/>
    </source>
</evidence>
<organism evidence="1 2">
    <name type="scientific">Mesorhizobium muleiense</name>
    <dbReference type="NCBI Taxonomy" id="1004279"/>
    <lineage>
        <taxon>Bacteria</taxon>
        <taxon>Pseudomonadati</taxon>
        <taxon>Pseudomonadota</taxon>
        <taxon>Alphaproteobacteria</taxon>
        <taxon>Hyphomicrobiales</taxon>
        <taxon>Phyllobacteriaceae</taxon>
        <taxon>Mesorhizobium</taxon>
    </lineage>
</organism>
<dbReference type="RefSeq" id="WP_139172527.1">
    <property type="nucleotide sequence ID" value="NZ_FNEE01000002.1"/>
</dbReference>
<gene>
    <name evidence="1" type="ORF">SAMN05428953_102387</name>
</gene>
<evidence type="ECO:0000313" key="2">
    <source>
        <dbReference type="Proteomes" id="UP000198894"/>
    </source>
</evidence>
<keyword evidence="2" id="KW-1185">Reference proteome</keyword>
<sequence>MQEKIGAFSRLSLVWAPGMRKQFPSGLIKRLKQWDKGAGQSWVDGKIQHAVQVPAIVFRTQQLPYRVGNRLPLSCVKLCHVRGSSSFSPKLSRCEMVPG</sequence>
<proteinExistence type="predicted"/>
<accession>A0A1G8LXZ9</accession>
<dbReference type="AlphaFoldDB" id="A0A1G8LXZ9"/>
<dbReference type="Proteomes" id="UP000198894">
    <property type="component" value="Unassembled WGS sequence"/>
</dbReference>
<protein>
    <submittedName>
        <fullName evidence="1">Uncharacterized protein</fullName>
    </submittedName>
</protein>
<name>A0A1G8LXZ9_9HYPH</name>
<dbReference type="EMBL" id="FNEE01000002">
    <property type="protein sequence ID" value="SDI60535.1"/>
    <property type="molecule type" value="Genomic_DNA"/>
</dbReference>